<dbReference type="PANTHER" id="PTHR33885">
    <property type="entry name" value="PHAGE SHOCK PROTEIN C"/>
    <property type="match status" value="1"/>
</dbReference>
<evidence type="ECO:0000256" key="1">
    <source>
        <dbReference type="ARBA" id="ARBA00004162"/>
    </source>
</evidence>
<dbReference type="InterPro" id="IPR052027">
    <property type="entry name" value="PspC"/>
</dbReference>
<feature type="domain" description="Phage shock protein PspC N-terminal" evidence="7">
    <location>
        <begin position="32"/>
        <end position="89"/>
    </location>
</feature>
<evidence type="ECO:0000256" key="6">
    <source>
        <dbReference type="SAM" id="Phobius"/>
    </source>
</evidence>
<dbReference type="HOGENOM" id="CLU_155030_0_0_0"/>
<keyword evidence="5 6" id="KW-0472">Membrane</keyword>
<comment type="subcellular location">
    <subcellularLocation>
        <location evidence="1">Cell membrane</location>
        <topology evidence="1">Single-pass membrane protein</topology>
    </subcellularLocation>
</comment>
<keyword evidence="9" id="KW-1185">Reference proteome</keyword>
<dbReference type="eggNOG" id="COG1983">
    <property type="taxonomic scope" value="Bacteria"/>
</dbReference>
<evidence type="ECO:0000256" key="2">
    <source>
        <dbReference type="ARBA" id="ARBA00022475"/>
    </source>
</evidence>
<evidence type="ECO:0000256" key="3">
    <source>
        <dbReference type="ARBA" id="ARBA00022692"/>
    </source>
</evidence>
<keyword evidence="2" id="KW-1003">Cell membrane</keyword>
<keyword evidence="3 6" id="KW-0812">Transmembrane</keyword>
<evidence type="ECO:0000313" key="8">
    <source>
        <dbReference type="EMBL" id="ABF40326.1"/>
    </source>
</evidence>
<evidence type="ECO:0000259" key="7">
    <source>
        <dbReference type="Pfam" id="PF04024"/>
    </source>
</evidence>
<organism evidence="8 9">
    <name type="scientific">Koribacter versatilis (strain Ellin345)</name>
    <dbReference type="NCBI Taxonomy" id="204669"/>
    <lineage>
        <taxon>Bacteria</taxon>
        <taxon>Pseudomonadati</taxon>
        <taxon>Acidobacteriota</taxon>
        <taxon>Terriglobia</taxon>
        <taxon>Terriglobales</taxon>
        <taxon>Candidatus Korobacteraceae</taxon>
        <taxon>Candidatus Korobacter</taxon>
    </lineage>
</organism>
<dbReference type="EnsemblBacteria" id="ABF40326">
    <property type="protein sequence ID" value="ABF40326"/>
    <property type="gene ID" value="Acid345_1324"/>
</dbReference>
<protein>
    <submittedName>
        <fullName evidence="8">Phage shock protein C, PspC</fullName>
    </submittedName>
</protein>
<keyword evidence="4 6" id="KW-1133">Transmembrane helix</keyword>
<feature type="transmembrane region" description="Helical" evidence="6">
    <location>
        <begin position="63"/>
        <end position="86"/>
    </location>
</feature>
<reference evidence="8 9" key="1">
    <citation type="journal article" date="2009" name="Appl. Environ. Microbiol.">
        <title>Three genomes from the phylum Acidobacteria provide insight into the lifestyles of these microorganisms in soils.</title>
        <authorList>
            <person name="Ward N.L."/>
            <person name="Challacombe J.F."/>
            <person name="Janssen P.H."/>
            <person name="Henrissat B."/>
            <person name="Coutinho P.M."/>
            <person name="Wu M."/>
            <person name="Xie G."/>
            <person name="Haft D.H."/>
            <person name="Sait M."/>
            <person name="Badger J."/>
            <person name="Barabote R.D."/>
            <person name="Bradley B."/>
            <person name="Brettin T.S."/>
            <person name="Brinkac L.M."/>
            <person name="Bruce D."/>
            <person name="Creasy T."/>
            <person name="Daugherty S.C."/>
            <person name="Davidsen T.M."/>
            <person name="DeBoy R.T."/>
            <person name="Detter J.C."/>
            <person name="Dodson R.J."/>
            <person name="Durkin A.S."/>
            <person name="Ganapathy A."/>
            <person name="Gwinn-Giglio M."/>
            <person name="Han C.S."/>
            <person name="Khouri H."/>
            <person name="Kiss H."/>
            <person name="Kothari S.P."/>
            <person name="Madupu R."/>
            <person name="Nelson K.E."/>
            <person name="Nelson W.C."/>
            <person name="Paulsen I."/>
            <person name="Penn K."/>
            <person name="Ren Q."/>
            <person name="Rosovitz M.J."/>
            <person name="Selengut J.D."/>
            <person name="Shrivastava S."/>
            <person name="Sullivan S.A."/>
            <person name="Tapia R."/>
            <person name="Thompson L.S."/>
            <person name="Watkins K.L."/>
            <person name="Yang Q."/>
            <person name="Yu C."/>
            <person name="Zafar N."/>
            <person name="Zhou L."/>
            <person name="Kuske C.R."/>
        </authorList>
    </citation>
    <scope>NUCLEOTIDE SEQUENCE [LARGE SCALE GENOMIC DNA]</scope>
    <source>
        <strain evidence="8 9">Ellin345</strain>
    </source>
</reference>
<accession>Q1IS24</accession>
<dbReference type="STRING" id="204669.Acid345_1324"/>
<gene>
    <name evidence="8" type="ordered locus">Acid345_1324</name>
</gene>
<dbReference type="EMBL" id="CP000360">
    <property type="protein sequence ID" value="ABF40326.1"/>
    <property type="molecule type" value="Genomic_DNA"/>
</dbReference>
<evidence type="ECO:0000313" key="9">
    <source>
        <dbReference type="Proteomes" id="UP000002432"/>
    </source>
</evidence>
<dbReference type="KEGG" id="aba:Acid345_1324"/>
<dbReference type="AlphaFoldDB" id="Q1IS24"/>
<dbReference type="Proteomes" id="UP000002432">
    <property type="component" value="Chromosome"/>
</dbReference>
<proteinExistence type="predicted"/>
<dbReference type="RefSeq" id="WP_011522128.1">
    <property type="nucleotide sequence ID" value="NC_008009.1"/>
</dbReference>
<evidence type="ECO:0000256" key="5">
    <source>
        <dbReference type="ARBA" id="ARBA00023136"/>
    </source>
</evidence>
<dbReference type="GO" id="GO:0005886">
    <property type="term" value="C:plasma membrane"/>
    <property type="evidence" value="ECO:0007669"/>
    <property type="project" value="UniProtKB-SubCell"/>
</dbReference>
<dbReference type="PANTHER" id="PTHR33885:SF3">
    <property type="entry name" value="PHAGE SHOCK PROTEIN C"/>
    <property type="match status" value="1"/>
</dbReference>
<sequence>MYCNYCGKTIQDDAIHCAYCGCRVGNIPVRNRLMRPRGGDRKIAGVCGAVANYFDLDVTLVRVVWLILIIFGGTGVLAYLIGWIVIPEEPVRVVAMVPPGAQPMDRT</sequence>
<evidence type="ECO:0000256" key="4">
    <source>
        <dbReference type="ARBA" id="ARBA00022989"/>
    </source>
</evidence>
<dbReference type="Pfam" id="PF04024">
    <property type="entry name" value="PspC"/>
    <property type="match status" value="1"/>
</dbReference>
<dbReference type="InterPro" id="IPR007168">
    <property type="entry name" value="Phageshock_PspC_N"/>
</dbReference>
<name>Q1IS24_KORVE</name>